<reference evidence="2 3" key="1">
    <citation type="submission" date="2013-11" db="EMBL/GenBank/DDBJ databases">
        <title>Draft genome of the bovine lungworm Dictyocaulus viviparus.</title>
        <authorList>
            <person name="Mitreva M."/>
        </authorList>
    </citation>
    <scope>NUCLEOTIDE SEQUENCE [LARGE SCALE GENOMIC DNA]</scope>
    <source>
        <strain evidence="2 3">HannoverDv2000</strain>
    </source>
</reference>
<feature type="coiled-coil region" evidence="1">
    <location>
        <begin position="541"/>
        <end position="580"/>
    </location>
</feature>
<protein>
    <recommendedName>
        <fullName evidence="4">Nucleoporin Nup88</fullName>
    </recommendedName>
</protein>
<organism evidence="2 3">
    <name type="scientific">Dictyocaulus viviparus</name>
    <name type="common">Bovine lungworm</name>
    <dbReference type="NCBI Taxonomy" id="29172"/>
    <lineage>
        <taxon>Eukaryota</taxon>
        <taxon>Metazoa</taxon>
        <taxon>Ecdysozoa</taxon>
        <taxon>Nematoda</taxon>
        <taxon>Chromadorea</taxon>
        <taxon>Rhabditida</taxon>
        <taxon>Rhabditina</taxon>
        <taxon>Rhabditomorpha</taxon>
        <taxon>Strongyloidea</taxon>
        <taxon>Metastrongylidae</taxon>
        <taxon>Dictyocaulus</taxon>
    </lineage>
</organism>
<dbReference type="OrthoDB" id="5823806at2759"/>
<evidence type="ECO:0000256" key="1">
    <source>
        <dbReference type="SAM" id="Coils"/>
    </source>
</evidence>
<sequence length="581" mass="65369">MSVIHDGSLVVLSSVDSIFIVRVPADLWAFKADGNVPLNHYICGVQEVHPTLFESPRSPKLLRARWIESNYMKSSVQLLAALFDDNRIRIYQADDICDVPSLMIDYNSLMCAADRTYQGCGSNSYGFFKSIASFDCVVLRDECPIVVAIDSEGEIYTTSVNIDSSLLPWTHPLVSPSSLPCDPIDIRVVNHPMSDVFSIFAILSVEGVISFLIAVPDDRSNYSLFLHEQLQLPEGNTWNLSASDFEFTVLAACDTSVLHIDLFPSLHKYLLAFEGPSSDINHSSVLENSLIHELISLPDYSTGTLPGFCCSEDPVLSLICRSTNPNETTTLFITCSKDPPLFTAFLKQQLRDYQWTDNISGIQSTLNDKVMETILSNRQHLPHLRFASSQERFLEDIILFFETANKNQLVLRAALDMNHDRLAELVKSVGELTRKQNAINHRLMEVLRQIAVIKERMQETRLSVTNIFIRIDKICAHLADTHELTADEKKLLNTLKEYRSKVLTNAIITSKLSLEAAELQRETKGPAKAFTASAGANMFVLKHSEQELTGLNRRLDILHAKLQECDLIRAEENKENMQRLC</sequence>
<dbReference type="STRING" id="29172.A0A0D8XV32"/>
<proteinExistence type="predicted"/>
<accession>A0A0D8XV32</accession>
<evidence type="ECO:0008006" key="4">
    <source>
        <dbReference type="Google" id="ProtNLM"/>
    </source>
</evidence>
<name>A0A0D8XV32_DICVI</name>
<evidence type="ECO:0000313" key="2">
    <source>
        <dbReference type="EMBL" id="KJH47644.1"/>
    </source>
</evidence>
<evidence type="ECO:0000313" key="3">
    <source>
        <dbReference type="Proteomes" id="UP000053766"/>
    </source>
</evidence>
<keyword evidence="1" id="KW-0175">Coiled coil</keyword>
<keyword evidence="3" id="KW-1185">Reference proteome</keyword>
<dbReference type="AlphaFoldDB" id="A0A0D8XV32"/>
<dbReference type="Proteomes" id="UP000053766">
    <property type="component" value="Unassembled WGS sequence"/>
</dbReference>
<dbReference type="EMBL" id="KN716298">
    <property type="protein sequence ID" value="KJH47644.1"/>
    <property type="molecule type" value="Genomic_DNA"/>
</dbReference>
<gene>
    <name evidence="2" type="ORF">DICVIV_06254</name>
</gene>
<reference evidence="3" key="2">
    <citation type="journal article" date="2016" name="Sci. Rep.">
        <title>Dictyocaulus viviparus genome, variome and transcriptome elucidate lungworm biology and support future intervention.</title>
        <authorList>
            <person name="McNulty S.N."/>
            <person name="Strube C."/>
            <person name="Rosa B.A."/>
            <person name="Martin J.C."/>
            <person name="Tyagi R."/>
            <person name="Choi Y.J."/>
            <person name="Wang Q."/>
            <person name="Hallsworth Pepin K."/>
            <person name="Zhang X."/>
            <person name="Ozersky P."/>
            <person name="Wilson R.K."/>
            <person name="Sternberg P.W."/>
            <person name="Gasser R.B."/>
            <person name="Mitreva M."/>
        </authorList>
    </citation>
    <scope>NUCLEOTIDE SEQUENCE [LARGE SCALE GENOMIC DNA]</scope>
    <source>
        <strain evidence="3">HannoverDv2000</strain>
    </source>
</reference>